<dbReference type="SMART" id="SM00867">
    <property type="entry name" value="YceI"/>
    <property type="match status" value="1"/>
</dbReference>
<dbReference type="OrthoDB" id="1247465at2"/>
<dbReference type="InterPro" id="IPR007372">
    <property type="entry name" value="Lipid/polyisoprenoid-bd_YceI"/>
</dbReference>
<dbReference type="STRING" id="538381.GCA_001696535_00061"/>
<dbReference type="PANTHER" id="PTHR34406">
    <property type="entry name" value="PROTEIN YCEI"/>
    <property type="match status" value="1"/>
</dbReference>
<dbReference type="Proteomes" id="UP000219331">
    <property type="component" value="Unassembled WGS sequence"/>
</dbReference>
<evidence type="ECO:0000259" key="2">
    <source>
        <dbReference type="SMART" id="SM00867"/>
    </source>
</evidence>
<dbReference type="Pfam" id="PF04264">
    <property type="entry name" value="YceI"/>
    <property type="match status" value="1"/>
</dbReference>
<keyword evidence="4" id="KW-1185">Reference proteome</keyword>
<gene>
    <name evidence="3" type="ORF">SAMN05421512_104333</name>
</gene>
<proteinExistence type="predicted"/>
<accession>A0A285S977</accession>
<sequence length="188" mass="19752">MLESRNIRGRVLGLTLASLLVAGPAAASDWTVDMAQSSLSFVATQNGSPVEGRFENWTAEISLDPENVADARIRAVIDTATAGTGQPQIDQTLSSASWFDPSSHPQAVFESSQITALGGGRFEAAGELSIKGKAVPLTLPFTLEVENDTARAKAEVPLMRLVFGIGSDIPASTVGDEVAVKIDITAKR</sequence>
<dbReference type="InterPro" id="IPR036761">
    <property type="entry name" value="TTHA0802/YceI-like_sf"/>
</dbReference>
<protein>
    <submittedName>
        <fullName evidence="3">Polyisoprenoid-binding protein YceI</fullName>
    </submittedName>
</protein>
<name>A0A285S977_9HYPH</name>
<reference evidence="3 4" key="1">
    <citation type="submission" date="2017-08" db="EMBL/GenBank/DDBJ databases">
        <authorList>
            <person name="de Groot N.N."/>
        </authorList>
    </citation>
    <scope>NUCLEOTIDE SEQUENCE [LARGE SCALE GENOMIC DNA]</scope>
    <source>
        <strain evidence="3 4">USBA 352</strain>
    </source>
</reference>
<dbReference type="EMBL" id="OBML01000004">
    <property type="protein sequence ID" value="SOC04160.1"/>
    <property type="molecule type" value="Genomic_DNA"/>
</dbReference>
<feature type="chain" id="PRO_5013284321" evidence="1">
    <location>
        <begin position="28"/>
        <end position="188"/>
    </location>
</feature>
<dbReference type="SUPFAM" id="SSF101874">
    <property type="entry name" value="YceI-like"/>
    <property type="match status" value="1"/>
</dbReference>
<feature type="signal peptide" evidence="1">
    <location>
        <begin position="1"/>
        <end position="27"/>
    </location>
</feature>
<evidence type="ECO:0000313" key="4">
    <source>
        <dbReference type="Proteomes" id="UP000219331"/>
    </source>
</evidence>
<evidence type="ECO:0000313" key="3">
    <source>
        <dbReference type="EMBL" id="SOC04160.1"/>
    </source>
</evidence>
<keyword evidence="1" id="KW-0732">Signal</keyword>
<dbReference type="AlphaFoldDB" id="A0A285S977"/>
<feature type="domain" description="Lipid/polyisoprenoid-binding YceI-like" evidence="2">
    <location>
        <begin position="29"/>
        <end position="187"/>
    </location>
</feature>
<dbReference type="RefSeq" id="WP_097174685.1">
    <property type="nucleotide sequence ID" value="NZ_OBML01000004.1"/>
</dbReference>
<evidence type="ECO:0000256" key="1">
    <source>
        <dbReference type="SAM" id="SignalP"/>
    </source>
</evidence>
<dbReference type="Gene3D" id="2.40.128.110">
    <property type="entry name" value="Lipid/polyisoprenoid-binding, YceI-like"/>
    <property type="match status" value="1"/>
</dbReference>
<dbReference type="PANTHER" id="PTHR34406:SF1">
    <property type="entry name" value="PROTEIN YCEI"/>
    <property type="match status" value="1"/>
</dbReference>
<organism evidence="3 4">
    <name type="scientific">Stappia indica</name>
    <dbReference type="NCBI Taxonomy" id="538381"/>
    <lineage>
        <taxon>Bacteria</taxon>
        <taxon>Pseudomonadati</taxon>
        <taxon>Pseudomonadota</taxon>
        <taxon>Alphaproteobacteria</taxon>
        <taxon>Hyphomicrobiales</taxon>
        <taxon>Stappiaceae</taxon>
        <taxon>Stappia</taxon>
    </lineage>
</organism>